<evidence type="ECO:0000313" key="14">
    <source>
        <dbReference type="EMBL" id="TYB34103.1"/>
    </source>
</evidence>
<evidence type="ECO:0000256" key="5">
    <source>
        <dbReference type="ARBA" id="ARBA00022741"/>
    </source>
</evidence>
<dbReference type="GO" id="GO:0005737">
    <property type="term" value="C:cytoplasm"/>
    <property type="evidence" value="ECO:0007669"/>
    <property type="project" value="UniProtKB-SubCell"/>
</dbReference>
<dbReference type="InterPro" id="IPR000836">
    <property type="entry name" value="PRTase_dom"/>
</dbReference>
<comment type="catalytic activity">
    <reaction evidence="9 12">
        <text>D-ribose 5-phosphate + ATP = 5-phospho-alpha-D-ribose 1-diphosphate + AMP + H(+)</text>
        <dbReference type="Rhea" id="RHEA:15609"/>
        <dbReference type="ChEBI" id="CHEBI:15378"/>
        <dbReference type="ChEBI" id="CHEBI:30616"/>
        <dbReference type="ChEBI" id="CHEBI:58017"/>
        <dbReference type="ChEBI" id="CHEBI:78346"/>
        <dbReference type="ChEBI" id="CHEBI:456215"/>
        <dbReference type="EC" id="2.7.6.1"/>
    </reaction>
</comment>
<keyword evidence="8 12" id="KW-0460">Magnesium</keyword>
<keyword evidence="7 12" id="KW-0067">ATP-binding</keyword>
<dbReference type="GO" id="GO:0005524">
    <property type="term" value="F:ATP binding"/>
    <property type="evidence" value="ECO:0007669"/>
    <property type="project" value="UniProtKB-KW"/>
</dbReference>
<feature type="binding site" evidence="12">
    <location>
        <position position="170"/>
    </location>
    <ligand>
        <name>Mg(2+)</name>
        <dbReference type="ChEBI" id="CHEBI:18420"/>
    </ligand>
</feature>
<dbReference type="Pfam" id="PF14572">
    <property type="entry name" value="Pribosyl_synth"/>
    <property type="match status" value="1"/>
</dbReference>
<accession>A0A5D0MQT7</accession>
<feature type="binding site" evidence="12">
    <location>
        <position position="219"/>
    </location>
    <ligand>
        <name>D-ribose 5-phosphate</name>
        <dbReference type="ChEBI" id="CHEBI:78346"/>
    </ligand>
</feature>
<evidence type="ECO:0000256" key="9">
    <source>
        <dbReference type="ARBA" id="ARBA00049535"/>
    </source>
</evidence>
<feature type="active site" evidence="12">
    <location>
        <position position="193"/>
    </location>
</feature>
<dbReference type="Gene3D" id="3.40.50.2020">
    <property type="match status" value="2"/>
</dbReference>
<dbReference type="GO" id="GO:0002189">
    <property type="term" value="C:ribose phosphate diphosphokinase complex"/>
    <property type="evidence" value="ECO:0007669"/>
    <property type="project" value="TreeGrafter"/>
</dbReference>
<dbReference type="PANTHER" id="PTHR10210">
    <property type="entry name" value="RIBOSE-PHOSPHATE DIPHOSPHOKINASE FAMILY MEMBER"/>
    <property type="match status" value="1"/>
</dbReference>
<dbReference type="NCBIfam" id="TIGR01251">
    <property type="entry name" value="ribP_PPkin"/>
    <property type="match status" value="1"/>
</dbReference>
<dbReference type="InterPro" id="IPR029057">
    <property type="entry name" value="PRTase-like"/>
</dbReference>
<dbReference type="GO" id="GO:0004749">
    <property type="term" value="F:ribose phosphate diphosphokinase activity"/>
    <property type="evidence" value="ECO:0007669"/>
    <property type="project" value="UniProtKB-UniRule"/>
</dbReference>
<dbReference type="CDD" id="cd06223">
    <property type="entry name" value="PRTases_typeI"/>
    <property type="match status" value="1"/>
</dbReference>
<evidence type="ECO:0000256" key="6">
    <source>
        <dbReference type="ARBA" id="ARBA00022777"/>
    </source>
</evidence>
<dbReference type="InterPro" id="IPR000842">
    <property type="entry name" value="PRib_PP_synth_CS"/>
</dbReference>
<evidence type="ECO:0000256" key="4">
    <source>
        <dbReference type="ARBA" id="ARBA00022727"/>
    </source>
</evidence>
<dbReference type="Pfam" id="PF13793">
    <property type="entry name" value="Pribosyltran_N"/>
    <property type="match status" value="1"/>
</dbReference>
<dbReference type="GO" id="GO:0006164">
    <property type="term" value="P:purine nucleotide biosynthetic process"/>
    <property type="evidence" value="ECO:0007669"/>
    <property type="project" value="TreeGrafter"/>
</dbReference>
<dbReference type="PANTHER" id="PTHR10210:SF41">
    <property type="entry name" value="RIBOSE-PHOSPHATE PYROPHOSPHOKINASE 1, CHLOROPLASTIC"/>
    <property type="match status" value="1"/>
</dbReference>
<feature type="domain" description="Ribose-phosphate pyrophosphokinase N-terminal" evidence="13">
    <location>
        <begin position="4"/>
        <end position="119"/>
    </location>
</feature>
<evidence type="ECO:0000256" key="1">
    <source>
        <dbReference type="ARBA" id="ARBA00004996"/>
    </source>
</evidence>
<evidence type="ECO:0000259" key="13">
    <source>
        <dbReference type="Pfam" id="PF13793"/>
    </source>
</evidence>
<evidence type="ECO:0000256" key="3">
    <source>
        <dbReference type="ARBA" id="ARBA00022723"/>
    </source>
</evidence>
<gene>
    <name evidence="12" type="primary">prs</name>
    <name evidence="14" type="ORF">FXF49_02920</name>
</gene>
<dbReference type="Proteomes" id="UP000323337">
    <property type="component" value="Unassembled WGS sequence"/>
</dbReference>
<dbReference type="FunFam" id="3.40.50.2020:FF:000001">
    <property type="entry name" value="Ribose-phosphate pyrophosphokinase"/>
    <property type="match status" value="1"/>
</dbReference>
<evidence type="ECO:0000313" key="15">
    <source>
        <dbReference type="Proteomes" id="UP000323337"/>
    </source>
</evidence>
<dbReference type="SMART" id="SM01400">
    <property type="entry name" value="Pribosyltran_N"/>
    <property type="match status" value="1"/>
</dbReference>
<dbReference type="PROSITE" id="PS00114">
    <property type="entry name" value="PRPP_SYNTHASE"/>
    <property type="match status" value="1"/>
</dbReference>
<dbReference type="EC" id="2.7.6.1" evidence="12"/>
<comment type="similarity">
    <text evidence="11 12">Belongs to the ribose-phosphate pyrophosphokinase family. Class I subfamily.</text>
</comment>
<comment type="caution">
    <text evidence="14">The sequence shown here is derived from an EMBL/GenBank/DDBJ whole genome shotgun (WGS) entry which is preliminary data.</text>
</comment>
<dbReference type="GO" id="GO:0000287">
    <property type="term" value="F:magnesium ion binding"/>
    <property type="evidence" value="ECO:0007669"/>
    <property type="project" value="UniProtKB-UniRule"/>
</dbReference>
<evidence type="ECO:0000256" key="2">
    <source>
        <dbReference type="ARBA" id="ARBA00022679"/>
    </source>
</evidence>
<protein>
    <recommendedName>
        <fullName evidence="12">Ribose-phosphate pyrophosphokinase</fullName>
        <shortName evidence="12">RPPK</shortName>
        <ecNumber evidence="12">2.7.6.1</ecNumber>
    </recommendedName>
    <alternativeName>
        <fullName evidence="12">5-phospho-D-ribosyl alpha-1-diphosphate synthase</fullName>
    </alternativeName>
    <alternativeName>
        <fullName evidence="12">Phosphoribosyl diphosphate synthase</fullName>
    </alternativeName>
    <alternativeName>
        <fullName evidence="12">Phosphoribosyl pyrophosphate synthase</fullName>
        <shortName evidence="12">P-Rib-PP synthase</shortName>
        <shortName evidence="12">PRPP synthase</shortName>
        <shortName evidence="12">PRPPase</shortName>
    </alternativeName>
</protein>
<keyword evidence="6 12" id="KW-0418">Kinase</keyword>
<evidence type="ECO:0000256" key="11">
    <source>
        <dbReference type="ARBA" id="ARBA00061444"/>
    </source>
</evidence>
<comment type="pathway">
    <text evidence="1 12">Metabolic intermediate biosynthesis; 5-phospho-alpha-D-ribose 1-diphosphate biosynthesis; 5-phospho-alpha-D-ribose 1-diphosphate from D-ribose 5-phosphate (route I): step 1/1.</text>
</comment>
<keyword evidence="4 12" id="KW-0545">Nucleotide biosynthesis</keyword>
<feature type="binding site" evidence="12">
    <location>
        <position position="195"/>
    </location>
    <ligand>
        <name>D-ribose 5-phosphate</name>
        <dbReference type="ChEBI" id="CHEBI:78346"/>
    </ligand>
</feature>
<keyword evidence="5 12" id="KW-0547">Nucleotide-binding</keyword>
<dbReference type="SUPFAM" id="SSF53271">
    <property type="entry name" value="PRTase-like"/>
    <property type="match status" value="1"/>
</dbReference>
<evidence type="ECO:0000256" key="7">
    <source>
        <dbReference type="ARBA" id="ARBA00022840"/>
    </source>
</evidence>
<dbReference type="AlphaFoldDB" id="A0A5D0MQT7"/>
<feature type="binding site" evidence="12">
    <location>
        <begin position="223"/>
        <end position="227"/>
    </location>
    <ligand>
        <name>D-ribose 5-phosphate</name>
        <dbReference type="ChEBI" id="CHEBI:78346"/>
    </ligand>
</feature>
<dbReference type="HAMAP" id="MF_00583_B">
    <property type="entry name" value="RibP_PPkinase_B"/>
    <property type="match status" value="1"/>
</dbReference>
<comment type="subcellular location">
    <subcellularLocation>
        <location evidence="12">Cytoplasm</location>
    </subcellularLocation>
</comment>
<dbReference type="UniPathway" id="UPA00087">
    <property type="reaction ID" value="UER00172"/>
</dbReference>
<comment type="function">
    <text evidence="10 12">Involved in the biosynthesis of the central metabolite phospho-alpha-D-ribosyl-1-pyrophosphate (PRPP) via the transfer of pyrophosphoryl group from ATP to 1-hydroxyl of ribose-5-phosphate (Rib-5-P).</text>
</comment>
<keyword evidence="2 12" id="KW-0808">Transferase</keyword>
<dbReference type="InterPro" id="IPR037515">
    <property type="entry name" value="Rib-P_diPkinase_bac"/>
</dbReference>
<dbReference type="GO" id="GO:0006015">
    <property type="term" value="P:5-phosphoribose 1-diphosphate biosynthetic process"/>
    <property type="evidence" value="ECO:0007669"/>
    <property type="project" value="UniProtKB-UniRule"/>
</dbReference>
<dbReference type="NCBIfam" id="NF002320">
    <property type="entry name" value="PRK01259.1"/>
    <property type="match status" value="1"/>
</dbReference>
<proteinExistence type="inferred from homology"/>
<feature type="binding site" evidence="12">
    <location>
        <begin position="36"/>
        <end position="38"/>
    </location>
    <ligand>
        <name>ATP</name>
        <dbReference type="ChEBI" id="CHEBI:30616"/>
    </ligand>
</feature>
<feature type="binding site" evidence="12">
    <location>
        <begin position="95"/>
        <end position="96"/>
    </location>
    <ligand>
        <name>ATP</name>
        <dbReference type="ChEBI" id="CHEBI:30616"/>
    </ligand>
</feature>
<feature type="binding site" evidence="12">
    <location>
        <position position="129"/>
    </location>
    <ligand>
        <name>Mg(2+)</name>
        <dbReference type="ChEBI" id="CHEBI:18420"/>
    </ligand>
</feature>
<keyword evidence="3 12" id="KW-0479">Metal-binding</keyword>
<keyword evidence="12" id="KW-0963">Cytoplasm</keyword>
<comment type="cofactor">
    <cofactor evidence="12">
        <name>Mg(2+)</name>
        <dbReference type="ChEBI" id="CHEBI:18420"/>
    </cofactor>
    <text evidence="12">Binds 2 Mg(2+) ions per subunit.</text>
</comment>
<evidence type="ECO:0000256" key="10">
    <source>
        <dbReference type="ARBA" id="ARBA00054914"/>
    </source>
</evidence>
<name>A0A5D0MQT7_FLESI</name>
<sequence>MDFLVFSGNSNKKLAQDVVKKLGMRLGDATVTKFGDGEIFVKINESVRGRDVFVVQSTNQPAEAHLMELMIMVDALKRASASSITAVIPYFGYARQDRTVEPRVPITAKLVADLLTTSGIDRLVTMDLHAGQIQGFFDIPVDNLYATPILSEYFINKNMYGKDYVVVSPDAGGVPRARIYAKTLESSLAIIDKRRTGPNVAKAMHVIGDVKDKHVIIIDDMIDTAGTLSQAASTVMEHGAKSVRAAATHGVLSGPAVERILSSPLEEVILCDTIELSKEKSTISKFKVLKTGELFAESILRIFNKESISSLFKYKTEQ</sequence>
<comment type="subunit">
    <text evidence="12">Homohexamer.</text>
</comment>
<dbReference type="InterPro" id="IPR029099">
    <property type="entry name" value="Pribosyltran_N"/>
</dbReference>
<evidence type="ECO:0000256" key="8">
    <source>
        <dbReference type="ARBA" id="ARBA00022842"/>
    </source>
</evidence>
<dbReference type="RefSeq" id="WP_303700416.1">
    <property type="nucleotide sequence ID" value="NZ_VSIV01000074.1"/>
</dbReference>
<dbReference type="GO" id="GO:0016301">
    <property type="term" value="F:kinase activity"/>
    <property type="evidence" value="ECO:0007669"/>
    <property type="project" value="UniProtKB-KW"/>
</dbReference>
<evidence type="ECO:0000256" key="12">
    <source>
        <dbReference type="HAMAP-Rule" id="MF_00583"/>
    </source>
</evidence>
<reference evidence="14 15" key="1">
    <citation type="submission" date="2019-08" db="EMBL/GenBank/DDBJ databases">
        <title>Genomic characterization of a novel candidate phylum (ARYD3) from a high temperature, high salinity tertiary oil reservoir in north central Oklahoma, USA.</title>
        <authorList>
            <person name="Youssef N.H."/>
            <person name="Yadav A."/>
            <person name="Elshahed M.S."/>
        </authorList>
    </citation>
    <scope>NUCLEOTIDE SEQUENCE [LARGE SCALE GENOMIC DNA]</scope>
    <source>
        <strain evidence="14">ARYD1</strain>
    </source>
</reference>
<dbReference type="InterPro" id="IPR005946">
    <property type="entry name" value="Rib-P_diPkinase"/>
</dbReference>
<dbReference type="EMBL" id="VSIV01000074">
    <property type="protein sequence ID" value="TYB34103.1"/>
    <property type="molecule type" value="Genomic_DNA"/>
</dbReference>
<organism evidence="14 15">
    <name type="scientific">Flexistipes sinusarabici</name>
    <dbReference type="NCBI Taxonomy" id="2352"/>
    <lineage>
        <taxon>Bacteria</taxon>
        <taxon>Pseudomonadati</taxon>
        <taxon>Deferribacterota</taxon>
        <taxon>Deferribacteres</taxon>
        <taxon>Deferribacterales</taxon>
        <taxon>Flexistipitaceae</taxon>
        <taxon>Flexistipes</taxon>
    </lineage>
</organism>
<dbReference type="GO" id="GO:0009156">
    <property type="term" value="P:ribonucleoside monophosphate biosynthetic process"/>
    <property type="evidence" value="ECO:0007669"/>
    <property type="project" value="InterPro"/>
</dbReference>